<proteinExistence type="inferred from homology"/>
<dbReference type="Gene3D" id="3.30.1130.10">
    <property type="match status" value="1"/>
</dbReference>
<evidence type="ECO:0000256" key="6">
    <source>
        <dbReference type="HAMAP-Rule" id="MF_00223"/>
    </source>
</evidence>
<keyword evidence="6" id="KW-0862">Zinc</keyword>
<name>A0A0X8JGZ6_ACTRD</name>
<dbReference type="Gene3D" id="1.10.286.10">
    <property type="match status" value="1"/>
</dbReference>
<evidence type="ECO:0000313" key="9">
    <source>
        <dbReference type="Proteomes" id="UP000065220"/>
    </source>
</evidence>
<keyword evidence="6" id="KW-0479">Metal-binding</keyword>
<evidence type="ECO:0000256" key="2">
    <source>
        <dbReference type="ARBA" id="ARBA00005080"/>
    </source>
</evidence>
<evidence type="ECO:0000256" key="4">
    <source>
        <dbReference type="ARBA" id="ARBA00022563"/>
    </source>
</evidence>
<dbReference type="STRING" id="111015.AXF14_06760"/>
<comment type="similarity">
    <text evidence="3 6">Belongs to the GTP cyclohydrolase I family.</text>
</comment>
<dbReference type="InterPro" id="IPR001474">
    <property type="entry name" value="GTP_CycHdrlase_I"/>
</dbReference>
<dbReference type="InterPro" id="IPR018234">
    <property type="entry name" value="GTP_CycHdrlase_I_CS"/>
</dbReference>
<dbReference type="NCBIfam" id="NF006826">
    <property type="entry name" value="PRK09347.1-3"/>
    <property type="match status" value="1"/>
</dbReference>
<dbReference type="FunFam" id="1.10.286.10:FF:000001">
    <property type="entry name" value="GTP cyclohydrolase 1"/>
    <property type="match status" value="1"/>
</dbReference>
<reference evidence="9" key="1">
    <citation type="submission" date="2016-02" db="EMBL/GenBank/DDBJ databases">
        <authorList>
            <person name="Holder M.E."/>
            <person name="Ajami N.J."/>
            <person name="Petrosino J.F."/>
        </authorList>
    </citation>
    <scope>NUCLEOTIDE SEQUENCE [LARGE SCALE GENOMIC DNA]</scope>
    <source>
        <strain evidence="9">CCUG 36733</strain>
    </source>
</reference>
<keyword evidence="5 6" id="KW-0378">Hydrolase</keyword>
<feature type="binding site" evidence="6">
    <location>
        <position position="143"/>
    </location>
    <ligand>
        <name>Zn(2+)</name>
        <dbReference type="ChEBI" id="CHEBI:29105"/>
    </ligand>
</feature>
<dbReference type="GO" id="GO:0005737">
    <property type="term" value="C:cytoplasm"/>
    <property type="evidence" value="ECO:0007669"/>
    <property type="project" value="TreeGrafter"/>
</dbReference>
<dbReference type="UniPathway" id="UPA00848">
    <property type="reaction ID" value="UER00151"/>
</dbReference>
<dbReference type="PROSITE" id="PS00859">
    <property type="entry name" value="GTP_CYCLOHYDROL_1_1"/>
    <property type="match status" value="1"/>
</dbReference>
<keyword evidence="6" id="KW-0547">Nucleotide-binding</keyword>
<dbReference type="GO" id="GO:0003934">
    <property type="term" value="F:GTP cyclohydrolase I activity"/>
    <property type="evidence" value="ECO:0007669"/>
    <property type="project" value="UniProtKB-UniRule"/>
</dbReference>
<dbReference type="PANTHER" id="PTHR11109">
    <property type="entry name" value="GTP CYCLOHYDROLASE I"/>
    <property type="match status" value="1"/>
</dbReference>
<dbReference type="GO" id="GO:0006729">
    <property type="term" value="P:tetrahydrobiopterin biosynthetic process"/>
    <property type="evidence" value="ECO:0007669"/>
    <property type="project" value="TreeGrafter"/>
</dbReference>
<comment type="subunit">
    <text evidence="6">Homopolymer.</text>
</comment>
<dbReference type="HAMAP" id="MF_00223">
    <property type="entry name" value="FolE"/>
    <property type="match status" value="1"/>
</dbReference>
<dbReference type="EMBL" id="CP014228">
    <property type="protein sequence ID" value="AMD88481.1"/>
    <property type="molecule type" value="Genomic_DNA"/>
</dbReference>
<dbReference type="PROSITE" id="PS00860">
    <property type="entry name" value="GTP_CYCLOHYDROL_1_2"/>
    <property type="match status" value="1"/>
</dbReference>
<dbReference type="InterPro" id="IPR043134">
    <property type="entry name" value="GTP-CH-I_N"/>
</dbReference>
<dbReference type="SUPFAM" id="SSF55620">
    <property type="entry name" value="Tetrahydrobiopterin biosynthesis enzymes-like"/>
    <property type="match status" value="1"/>
</dbReference>
<dbReference type="InterPro" id="IPR043133">
    <property type="entry name" value="GTP-CH-I_C/QueF"/>
</dbReference>
<dbReference type="GO" id="GO:0046654">
    <property type="term" value="P:tetrahydrofolate biosynthetic process"/>
    <property type="evidence" value="ECO:0007669"/>
    <property type="project" value="UniProtKB-UniRule"/>
</dbReference>
<dbReference type="FunFam" id="3.30.1130.10:FF:000001">
    <property type="entry name" value="GTP cyclohydrolase 1"/>
    <property type="match status" value="1"/>
</dbReference>
<dbReference type="InterPro" id="IPR020602">
    <property type="entry name" value="GTP_CycHdrlase_I_dom"/>
</dbReference>
<dbReference type="PANTHER" id="PTHR11109:SF7">
    <property type="entry name" value="GTP CYCLOHYDROLASE 1"/>
    <property type="match status" value="1"/>
</dbReference>
<accession>A0A0X8JGZ6</accession>
<feature type="binding site" evidence="6">
    <location>
        <position position="70"/>
    </location>
    <ligand>
        <name>Zn(2+)</name>
        <dbReference type="ChEBI" id="CHEBI:29105"/>
    </ligand>
</feature>
<dbReference type="GO" id="GO:0005525">
    <property type="term" value="F:GTP binding"/>
    <property type="evidence" value="ECO:0007669"/>
    <property type="project" value="UniProtKB-KW"/>
</dbReference>
<dbReference type="Pfam" id="PF01227">
    <property type="entry name" value="GTP_cyclohydroI"/>
    <property type="match status" value="1"/>
</dbReference>
<evidence type="ECO:0000256" key="1">
    <source>
        <dbReference type="ARBA" id="ARBA00001052"/>
    </source>
</evidence>
<organism evidence="8 9">
    <name type="scientific">Actinomyces radicidentis</name>
    <dbReference type="NCBI Taxonomy" id="111015"/>
    <lineage>
        <taxon>Bacteria</taxon>
        <taxon>Bacillati</taxon>
        <taxon>Actinomycetota</taxon>
        <taxon>Actinomycetes</taxon>
        <taxon>Actinomycetales</taxon>
        <taxon>Actinomycetaceae</taxon>
        <taxon>Actinomyces</taxon>
    </lineage>
</organism>
<dbReference type="NCBIfam" id="NF006825">
    <property type="entry name" value="PRK09347.1-2"/>
    <property type="match status" value="1"/>
</dbReference>
<dbReference type="Proteomes" id="UP000065220">
    <property type="component" value="Chromosome"/>
</dbReference>
<dbReference type="GO" id="GO:0006730">
    <property type="term" value="P:one-carbon metabolic process"/>
    <property type="evidence" value="ECO:0007669"/>
    <property type="project" value="UniProtKB-UniRule"/>
</dbReference>
<keyword evidence="9" id="KW-1185">Reference proteome</keyword>
<protein>
    <recommendedName>
        <fullName evidence="6">GTP cyclohydrolase 1</fullName>
        <ecNumber evidence="6">3.5.4.16</ecNumber>
    </recommendedName>
    <alternativeName>
        <fullName evidence="6">GTP cyclohydrolase I</fullName>
        <shortName evidence="6">GTP-CH-I</shortName>
    </alternativeName>
</protein>
<keyword evidence="4 6" id="KW-0554">One-carbon metabolism</keyword>
<comment type="pathway">
    <text evidence="2 6">Cofactor biosynthesis; 7,8-dihydroneopterin triphosphate biosynthesis; 7,8-dihydroneopterin triphosphate from GTP: step 1/1.</text>
</comment>
<dbReference type="KEGG" id="ard:AXF14_06760"/>
<dbReference type="EC" id="3.5.4.16" evidence="6"/>
<dbReference type="NCBIfam" id="TIGR00063">
    <property type="entry name" value="folE"/>
    <property type="match status" value="1"/>
</dbReference>
<evidence type="ECO:0000256" key="3">
    <source>
        <dbReference type="ARBA" id="ARBA00008085"/>
    </source>
</evidence>
<comment type="catalytic activity">
    <reaction evidence="1 6">
        <text>GTP + H2O = 7,8-dihydroneopterin 3'-triphosphate + formate + H(+)</text>
        <dbReference type="Rhea" id="RHEA:17473"/>
        <dbReference type="ChEBI" id="CHEBI:15377"/>
        <dbReference type="ChEBI" id="CHEBI:15378"/>
        <dbReference type="ChEBI" id="CHEBI:15740"/>
        <dbReference type="ChEBI" id="CHEBI:37565"/>
        <dbReference type="ChEBI" id="CHEBI:58462"/>
        <dbReference type="EC" id="3.5.4.16"/>
    </reaction>
</comment>
<sequence length="183" mass="20096">MRRAVRDLLVAIGEDPDRDGLVETPDRMARAYAEIFAGLAEDPGAHVEKVFDVGHEEMVLVRDIPMYSVCEHHLLPFHGVAHVAYIPSEGGRVTGLSKVARLVEGYARRPQVQERLTSQVADAMVDRLGVRGVLVVVEAEHLCMSMRGIRKPGSNTVTSAVRGQMRNAATRSEAMSLILGRRS</sequence>
<evidence type="ECO:0000256" key="5">
    <source>
        <dbReference type="ARBA" id="ARBA00022801"/>
    </source>
</evidence>
<dbReference type="AlphaFoldDB" id="A0A0X8JGZ6"/>
<feature type="binding site" evidence="6">
    <location>
        <position position="73"/>
    </location>
    <ligand>
        <name>Zn(2+)</name>
        <dbReference type="ChEBI" id="CHEBI:29105"/>
    </ligand>
</feature>
<dbReference type="GO" id="GO:0008270">
    <property type="term" value="F:zinc ion binding"/>
    <property type="evidence" value="ECO:0007669"/>
    <property type="project" value="UniProtKB-UniRule"/>
</dbReference>
<gene>
    <name evidence="6" type="primary">folE</name>
    <name evidence="8" type="ORF">AXF14_06760</name>
</gene>
<evidence type="ECO:0000313" key="8">
    <source>
        <dbReference type="EMBL" id="AMD88481.1"/>
    </source>
</evidence>
<keyword evidence="6" id="KW-0342">GTP-binding</keyword>
<evidence type="ECO:0000259" key="7">
    <source>
        <dbReference type="Pfam" id="PF01227"/>
    </source>
</evidence>
<feature type="domain" description="GTP cyclohydrolase I" evidence="7">
    <location>
        <begin position="2"/>
        <end position="178"/>
    </location>
</feature>